<dbReference type="RefSeq" id="WP_253770232.1">
    <property type="nucleotide sequence ID" value="NZ_JAMTCK010000005.1"/>
</dbReference>
<accession>A0AAE3GFX3</accession>
<comment type="caution">
    <text evidence="2">The sequence shown here is derived from an EMBL/GenBank/DDBJ whole genome shotgun (WGS) entry which is preliminary data.</text>
</comment>
<dbReference type="PANTHER" id="PTHR46889">
    <property type="entry name" value="TRANSPOSASE INSF FOR INSERTION SEQUENCE IS3B-RELATED"/>
    <property type="match status" value="1"/>
</dbReference>
<dbReference type="InterPro" id="IPR012337">
    <property type="entry name" value="RNaseH-like_sf"/>
</dbReference>
<sequence length="105" mass="12040">LGPEQNPLVHSDQGFQYQHRSWRALLAGAGLTQSMSRRATCLDNSMAENFFGHLKEELFHHDHFDSVQDFTHALDDYIDWYNTTRISTTLQGLSPAEYRAQALTN</sequence>
<dbReference type="Gene3D" id="3.30.420.10">
    <property type="entry name" value="Ribonuclease H-like superfamily/Ribonuclease H"/>
    <property type="match status" value="1"/>
</dbReference>
<feature type="domain" description="Integrase catalytic" evidence="1">
    <location>
        <begin position="1"/>
        <end position="103"/>
    </location>
</feature>
<name>A0AAE3GFX3_9PSEU</name>
<dbReference type="GO" id="GO:0015074">
    <property type="term" value="P:DNA integration"/>
    <property type="evidence" value="ECO:0007669"/>
    <property type="project" value="InterPro"/>
</dbReference>
<organism evidence="2 3">
    <name type="scientific">Goodfellowiella coeruleoviolacea</name>
    <dbReference type="NCBI Taxonomy" id="334858"/>
    <lineage>
        <taxon>Bacteria</taxon>
        <taxon>Bacillati</taxon>
        <taxon>Actinomycetota</taxon>
        <taxon>Actinomycetes</taxon>
        <taxon>Pseudonocardiales</taxon>
        <taxon>Pseudonocardiaceae</taxon>
        <taxon>Goodfellowiella</taxon>
    </lineage>
</organism>
<feature type="non-terminal residue" evidence="2">
    <location>
        <position position="1"/>
    </location>
</feature>
<dbReference type="PROSITE" id="PS50994">
    <property type="entry name" value="INTEGRASE"/>
    <property type="match status" value="1"/>
</dbReference>
<dbReference type="EMBL" id="JAMTCK010000005">
    <property type="protein sequence ID" value="MCP2165418.1"/>
    <property type="molecule type" value="Genomic_DNA"/>
</dbReference>
<proteinExistence type="predicted"/>
<evidence type="ECO:0000313" key="3">
    <source>
        <dbReference type="Proteomes" id="UP001206128"/>
    </source>
</evidence>
<dbReference type="Proteomes" id="UP001206128">
    <property type="component" value="Unassembled WGS sequence"/>
</dbReference>
<dbReference type="PANTHER" id="PTHR46889:SF4">
    <property type="entry name" value="TRANSPOSASE INSO FOR INSERTION SEQUENCE ELEMENT IS911B-RELATED"/>
    <property type="match status" value="1"/>
</dbReference>
<reference evidence="2" key="1">
    <citation type="submission" date="2022-06" db="EMBL/GenBank/DDBJ databases">
        <title>Genomic Encyclopedia of Archaeal and Bacterial Type Strains, Phase II (KMG-II): from individual species to whole genera.</title>
        <authorList>
            <person name="Goeker M."/>
        </authorList>
    </citation>
    <scope>NUCLEOTIDE SEQUENCE</scope>
    <source>
        <strain evidence="2">DSM 43935</strain>
    </source>
</reference>
<protein>
    <submittedName>
        <fullName evidence="2">Integrase core domain-containing protein</fullName>
    </submittedName>
</protein>
<keyword evidence="3" id="KW-1185">Reference proteome</keyword>
<dbReference type="AlphaFoldDB" id="A0AAE3GFX3"/>
<dbReference type="SUPFAM" id="SSF53098">
    <property type="entry name" value="Ribonuclease H-like"/>
    <property type="match status" value="1"/>
</dbReference>
<evidence type="ECO:0000313" key="2">
    <source>
        <dbReference type="EMBL" id="MCP2165418.1"/>
    </source>
</evidence>
<dbReference type="InterPro" id="IPR050900">
    <property type="entry name" value="Transposase_IS3/IS150/IS904"/>
</dbReference>
<dbReference type="InterPro" id="IPR001584">
    <property type="entry name" value="Integrase_cat-core"/>
</dbReference>
<gene>
    <name evidence="2" type="ORF">LX83_002276</name>
</gene>
<dbReference type="Pfam" id="PF13333">
    <property type="entry name" value="rve_2"/>
    <property type="match status" value="1"/>
</dbReference>
<dbReference type="InterPro" id="IPR036397">
    <property type="entry name" value="RNaseH_sf"/>
</dbReference>
<dbReference type="GO" id="GO:0003676">
    <property type="term" value="F:nucleic acid binding"/>
    <property type="evidence" value="ECO:0007669"/>
    <property type="project" value="InterPro"/>
</dbReference>
<evidence type="ECO:0000259" key="1">
    <source>
        <dbReference type="PROSITE" id="PS50994"/>
    </source>
</evidence>